<gene>
    <name evidence="3" type="ORF">JKL49_10780</name>
</gene>
<feature type="coiled-coil region" evidence="1">
    <location>
        <begin position="93"/>
        <end position="120"/>
    </location>
</feature>
<dbReference type="RefSeq" id="WP_215340375.1">
    <property type="nucleotide sequence ID" value="NZ_JAGSGD010000001.1"/>
</dbReference>
<dbReference type="Pfam" id="PF14235">
    <property type="entry name" value="DUF4337"/>
    <property type="match status" value="1"/>
</dbReference>
<keyword evidence="1" id="KW-0175">Coiled coil</keyword>
<dbReference type="InterPro" id="IPR025570">
    <property type="entry name" value="DUF4337"/>
</dbReference>
<reference evidence="3" key="1">
    <citation type="submission" date="2021-04" db="EMBL/GenBank/DDBJ databases">
        <title>Draft genome assembly of strain Phenylobacterium sp. 20VBR1 using MiniION and Illumina platforms.</title>
        <authorList>
            <person name="Thomas F.A."/>
            <person name="Krishnan K.P."/>
            <person name="Sinha R.K."/>
        </authorList>
    </citation>
    <scope>NUCLEOTIDE SEQUENCE</scope>
    <source>
        <strain evidence="3">20VBR1</strain>
    </source>
</reference>
<keyword evidence="2" id="KW-0472">Membrane</keyword>
<evidence type="ECO:0000256" key="1">
    <source>
        <dbReference type="SAM" id="Coils"/>
    </source>
</evidence>
<keyword evidence="2" id="KW-1133">Transmembrane helix</keyword>
<organism evidence="3 4">
    <name type="scientific">Phenylobacterium glaciei</name>
    <dbReference type="NCBI Taxonomy" id="2803784"/>
    <lineage>
        <taxon>Bacteria</taxon>
        <taxon>Pseudomonadati</taxon>
        <taxon>Pseudomonadota</taxon>
        <taxon>Alphaproteobacteria</taxon>
        <taxon>Caulobacterales</taxon>
        <taxon>Caulobacteraceae</taxon>
        <taxon>Phenylobacterium</taxon>
    </lineage>
</organism>
<accession>A0A941D0V5</accession>
<keyword evidence="2" id="KW-0812">Transmembrane</keyword>
<comment type="caution">
    <text evidence="3">The sequence shown here is derived from an EMBL/GenBank/DDBJ whole genome shotgun (WGS) entry which is preliminary data.</text>
</comment>
<evidence type="ECO:0000256" key="2">
    <source>
        <dbReference type="SAM" id="Phobius"/>
    </source>
</evidence>
<keyword evidence="4" id="KW-1185">Reference proteome</keyword>
<feature type="transmembrane region" description="Helical" evidence="2">
    <location>
        <begin position="163"/>
        <end position="185"/>
    </location>
</feature>
<dbReference type="AlphaFoldDB" id="A0A941D0V5"/>
<name>A0A941D0V5_9CAUL</name>
<dbReference type="Proteomes" id="UP000622580">
    <property type="component" value="Unassembled WGS sequence"/>
</dbReference>
<evidence type="ECO:0000313" key="3">
    <source>
        <dbReference type="EMBL" id="MBR7619872.1"/>
    </source>
</evidence>
<dbReference type="EMBL" id="JAGSGD010000001">
    <property type="protein sequence ID" value="MBR7619872.1"/>
    <property type="molecule type" value="Genomic_DNA"/>
</dbReference>
<evidence type="ECO:0000313" key="4">
    <source>
        <dbReference type="Proteomes" id="UP000622580"/>
    </source>
</evidence>
<proteinExistence type="predicted"/>
<feature type="transmembrane region" description="Helical" evidence="2">
    <location>
        <begin position="136"/>
        <end position="157"/>
    </location>
</feature>
<protein>
    <submittedName>
        <fullName evidence="3">DUF4337 family protein</fullName>
    </submittedName>
</protein>
<sequence length="190" mass="20260">MDIEIGAEAKDESFNRRVAITVVVLSIFMGLSQVKDGNIVQAMQQAQSAAVDRWGEYQATKTKLHIDEVALAQTRFMAGLGGARVASATTAEQARLTAEMAKYQTEIPKLRSQAQGFEAQYDALNVHDDQFDASDALISIAVSIAAVAALVEVSAALMASWAFGALGLIMGLAGFLGWSLHSVLLSRLLS</sequence>